<proteinExistence type="predicted"/>
<accession>A0ABD2C1V1</accession>
<evidence type="ECO:0000313" key="3">
    <source>
        <dbReference type="Proteomes" id="UP001607302"/>
    </source>
</evidence>
<gene>
    <name evidence="2" type="ORF">V1478_001583</name>
</gene>
<evidence type="ECO:0000313" key="2">
    <source>
        <dbReference type="EMBL" id="KAL2739017.1"/>
    </source>
</evidence>
<feature type="region of interest" description="Disordered" evidence="1">
    <location>
        <begin position="76"/>
        <end position="110"/>
    </location>
</feature>
<keyword evidence="3" id="KW-1185">Reference proteome</keyword>
<comment type="caution">
    <text evidence="2">The sequence shown here is derived from an EMBL/GenBank/DDBJ whole genome shotgun (WGS) entry which is preliminary data.</text>
</comment>
<feature type="compositionally biased region" description="Acidic residues" evidence="1">
    <location>
        <begin position="89"/>
        <end position="101"/>
    </location>
</feature>
<organism evidence="2 3">
    <name type="scientific">Vespula squamosa</name>
    <name type="common">Southern yellow jacket</name>
    <name type="synonym">Wasp</name>
    <dbReference type="NCBI Taxonomy" id="30214"/>
    <lineage>
        <taxon>Eukaryota</taxon>
        <taxon>Metazoa</taxon>
        <taxon>Ecdysozoa</taxon>
        <taxon>Arthropoda</taxon>
        <taxon>Hexapoda</taxon>
        <taxon>Insecta</taxon>
        <taxon>Pterygota</taxon>
        <taxon>Neoptera</taxon>
        <taxon>Endopterygota</taxon>
        <taxon>Hymenoptera</taxon>
        <taxon>Apocrita</taxon>
        <taxon>Aculeata</taxon>
        <taxon>Vespoidea</taxon>
        <taxon>Vespidae</taxon>
        <taxon>Vespinae</taxon>
        <taxon>Vespula</taxon>
    </lineage>
</organism>
<dbReference type="Proteomes" id="UP001607302">
    <property type="component" value="Unassembled WGS sequence"/>
</dbReference>
<evidence type="ECO:0000256" key="1">
    <source>
        <dbReference type="SAM" id="MobiDB-lite"/>
    </source>
</evidence>
<sequence length="156" mass="18146">MYLQETEGWLLEEYQNKKYLESCYLNILFSRARRKRFSSSMGVHESFTMPTTTTDERSFVRFVLRRASFCDAFVIRNNFDGGGGKEGGGGEEEEEEEEEEGGGNRSKGNSFRFSTKFFELPFENSRCESYTVFVRNAEFAPYKSTKNYICNVKVIR</sequence>
<name>A0ABD2C1V1_VESSQ</name>
<protein>
    <submittedName>
        <fullName evidence="2">Uncharacterized protein</fullName>
    </submittedName>
</protein>
<dbReference type="AlphaFoldDB" id="A0ABD2C1V1"/>
<reference evidence="2 3" key="1">
    <citation type="journal article" date="2024" name="Ann. Entomol. Soc. Am.">
        <title>Genomic analyses of the southern and eastern yellowjacket wasps (Hymenoptera: Vespidae) reveal evolutionary signatures of social life.</title>
        <authorList>
            <person name="Catto M.A."/>
            <person name="Caine P.B."/>
            <person name="Orr S.E."/>
            <person name="Hunt B.G."/>
            <person name="Goodisman M.A.D."/>
        </authorList>
    </citation>
    <scope>NUCLEOTIDE SEQUENCE [LARGE SCALE GENOMIC DNA]</scope>
    <source>
        <strain evidence="2">233</strain>
        <tissue evidence="2">Head and thorax</tissue>
    </source>
</reference>
<dbReference type="EMBL" id="JAUDFV010000025">
    <property type="protein sequence ID" value="KAL2739017.1"/>
    <property type="molecule type" value="Genomic_DNA"/>
</dbReference>